<protein>
    <submittedName>
        <fullName evidence="2">Uncharacterized protein</fullName>
    </submittedName>
</protein>
<feature type="region of interest" description="Disordered" evidence="1">
    <location>
        <begin position="101"/>
        <end position="145"/>
    </location>
</feature>
<dbReference type="Proteomes" id="UP001066276">
    <property type="component" value="Chromosome 3_1"/>
</dbReference>
<evidence type="ECO:0000313" key="2">
    <source>
        <dbReference type="EMBL" id="KAJ1189419.1"/>
    </source>
</evidence>
<proteinExistence type="predicted"/>
<reference evidence="2" key="1">
    <citation type="journal article" date="2022" name="bioRxiv">
        <title>Sequencing and chromosome-scale assembly of the giantPleurodeles waltlgenome.</title>
        <authorList>
            <person name="Brown T."/>
            <person name="Elewa A."/>
            <person name="Iarovenko S."/>
            <person name="Subramanian E."/>
            <person name="Araus A.J."/>
            <person name="Petzold A."/>
            <person name="Susuki M."/>
            <person name="Suzuki K.-i.T."/>
            <person name="Hayashi T."/>
            <person name="Toyoda A."/>
            <person name="Oliveira C."/>
            <person name="Osipova E."/>
            <person name="Leigh N.D."/>
            <person name="Simon A."/>
            <person name="Yun M.H."/>
        </authorList>
    </citation>
    <scope>NUCLEOTIDE SEQUENCE</scope>
    <source>
        <strain evidence="2">20211129_DDA</strain>
        <tissue evidence="2">Liver</tissue>
    </source>
</reference>
<keyword evidence="3" id="KW-1185">Reference proteome</keyword>
<evidence type="ECO:0000256" key="1">
    <source>
        <dbReference type="SAM" id="MobiDB-lite"/>
    </source>
</evidence>
<feature type="region of interest" description="Disordered" evidence="1">
    <location>
        <begin position="54"/>
        <end position="83"/>
    </location>
</feature>
<sequence length="168" mass="18273">MPCSSAVFQRHGGLCVYHESRQRRGAGAQPATKHRRPEGLCAAAVHTSARHAEARFRPSSASFFQPRGAASDRSIPARAPGCRPHQRRVLVPCGLQHLSAERQRARGGAGPQPQGSHSPAGCRCEHRPVRPPTSSRRRRQSRSGSLLRIMVLGSWAKGACREDGVAHR</sequence>
<dbReference type="AlphaFoldDB" id="A0AAV7ULL9"/>
<comment type="caution">
    <text evidence="2">The sequence shown here is derived from an EMBL/GenBank/DDBJ whole genome shotgun (WGS) entry which is preliminary data.</text>
</comment>
<name>A0AAV7ULL9_PLEWA</name>
<gene>
    <name evidence="2" type="ORF">NDU88_006164</name>
</gene>
<accession>A0AAV7ULL9</accession>
<evidence type="ECO:0000313" key="3">
    <source>
        <dbReference type="Proteomes" id="UP001066276"/>
    </source>
</evidence>
<dbReference type="EMBL" id="JANPWB010000005">
    <property type="protein sequence ID" value="KAJ1189419.1"/>
    <property type="molecule type" value="Genomic_DNA"/>
</dbReference>
<organism evidence="2 3">
    <name type="scientific">Pleurodeles waltl</name>
    <name type="common">Iberian ribbed newt</name>
    <dbReference type="NCBI Taxonomy" id="8319"/>
    <lineage>
        <taxon>Eukaryota</taxon>
        <taxon>Metazoa</taxon>
        <taxon>Chordata</taxon>
        <taxon>Craniata</taxon>
        <taxon>Vertebrata</taxon>
        <taxon>Euteleostomi</taxon>
        <taxon>Amphibia</taxon>
        <taxon>Batrachia</taxon>
        <taxon>Caudata</taxon>
        <taxon>Salamandroidea</taxon>
        <taxon>Salamandridae</taxon>
        <taxon>Pleurodelinae</taxon>
        <taxon>Pleurodeles</taxon>
    </lineage>
</organism>